<reference evidence="1" key="2">
    <citation type="journal article" date="2015" name="Fish Shellfish Immunol.">
        <title>Early steps in the European eel (Anguilla anguilla)-Vibrio vulnificus interaction in the gills: Role of the RtxA13 toxin.</title>
        <authorList>
            <person name="Callol A."/>
            <person name="Pajuelo D."/>
            <person name="Ebbesson L."/>
            <person name="Teles M."/>
            <person name="MacKenzie S."/>
            <person name="Amaro C."/>
        </authorList>
    </citation>
    <scope>NUCLEOTIDE SEQUENCE</scope>
</reference>
<accession>A0A0E9S258</accession>
<proteinExistence type="predicted"/>
<organism evidence="1">
    <name type="scientific">Anguilla anguilla</name>
    <name type="common">European freshwater eel</name>
    <name type="synonym">Muraena anguilla</name>
    <dbReference type="NCBI Taxonomy" id="7936"/>
    <lineage>
        <taxon>Eukaryota</taxon>
        <taxon>Metazoa</taxon>
        <taxon>Chordata</taxon>
        <taxon>Craniata</taxon>
        <taxon>Vertebrata</taxon>
        <taxon>Euteleostomi</taxon>
        <taxon>Actinopterygii</taxon>
        <taxon>Neopterygii</taxon>
        <taxon>Teleostei</taxon>
        <taxon>Anguilliformes</taxon>
        <taxon>Anguillidae</taxon>
        <taxon>Anguilla</taxon>
    </lineage>
</organism>
<name>A0A0E9S258_ANGAN</name>
<sequence>MQFLCEFTGREFITIDYFLC</sequence>
<reference evidence="1" key="1">
    <citation type="submission" date="2014-11" db="EMBL/GenBank/DDBJ databases">
        <authorList>
            <person name="Amaro Gonzalez C."/>
        </authorList>
    </citation>
    <scope>NUCLEOTIDE SEQUENCE</scope>
</reference>
<evidence type="ECO:0000313" key="1">
    <source>
        <dbReference type="EMBL" id="JAH34623.1"/>
    </source>
</evidence>
<dbReference type="AlphaFoldDB" id="A0A0E9S258"/>
<protein>
    <submittedName>
        <fullName evidence="1">Uncharacterized protein</fullName>
    </submittedName>
</protein>
<dbReference type="EMBL" id="GBXM01073954">
    <property type="protein sequence ID" value="JAH34623.1"/>
    <property type="molecule type" value="Transcribed_RNA"/>
</dbReference>